<dbReference type="NCBIfam" id="TIGR03086">
    <property type="entry name" value="TIGR03086 family metal-binding protein"/>
    <property type="match status" value="1"/>
</dbReference>
<dbReference type="InterPro" id="IPR024344">
    <property type="entry name" value="MDMPI_metal-binding"/>
</dbReference>
<name>A0A9Y2MU34_9PSEU</name>
<dbReference type="NCBIfam" id="TIGR03083">
    <property type="entry name" value="maleylpyruvate isomerase family mycothiol-dependent enzyme"/>
    <property type="match status" value="1"/>
</dbReference>
<evidence type="ECO:0000313" key="3">
    <source>
        <dbReference type="Proteomes" id="UP001236014"/>
    </source>
</evidence>
<gene>
    <name evidence="2" type="ORF">QRX50_45050</name>
</gene>
<dbReference type="InterPro" id="IPR017517">
    <property type="entry name" value="Maleyloyr_isom"/>
</dbReference>
<proteinExistence type="predicted"/>
<evidence type="ECO:0000313" key="2">
    <source>
        <dbReference type="EMBL" id="WIX78446.1"/>
    </source>
</evidence>
<protein>
    <submittedName>
        <fullName evidence="2">TIGR03086 family metal-binding protein</fullName>
    </submittedName>
</protein>
<sequence length="192" mass="20461">MTTFELDRQSLLGLDKIVAGTTDQDLSRPTPCAGWTLADLLRHQVSENHAFAEALRRGEAADWDAGRLGEDAYASYAASVDDFLTAYGEEGALRRQVKIHEIGPFAAEIAAAMHLVDTVVHGWDLAKTFGVAYEPVPEAVTAALGFAAMVPTDPAERAVSGAFGALVEVPEGAAELDRLIALLGRDPGWQLS</sequence>
<dbReference type="RefSeq" id="WP_285969163.1">
    <property type="nucleotide sequence ID" value="NZ_CP127294.1"/>
</dbReference>
<keyword evidence="3" id="KW-1185">Reference proteome</keyword>
<dbReference type="Proteomes" id="UP001236014">
    <property type="component" value="Chromosome"/>
</dbReference>
<reference evidence="2 3" key="1">
    <citation type="submission" date="2023-06" db="EMBL/GenBank/DDBJ databases">
        <authorList>
            <person name="Oyuntsetseg B."/>
            <person name="Kim S.B."/>
        </authorList>
    </citation>
    <scope>NUCLEOTIDE SEQUENCE [LARGE SCALE GENOMIC DNA]</scope>
    <source>
        <strain evidence="2 3">2-15</strain>
    </source>
</reference>
<dbReference type="GO" id="GO:0046872">
    <property type="term" value="F:metal ion binding"/>
    <property type="evidence" value="ECO:0007669"/>
    <property type="project" value="InterPro"/>
</dbReference>
<dbReference type="SUPFAM" id="SSF109854">
    <property type="entry name" value="DinB/YfiT-like putative metalloenzymes"/>
    <property type="match status" value="1"/>
</dbReference>
<evidence type="ECO:0000259" key="1">
    <source>
        <dbReference type="Pfam" id="PF11716"/>
    </source>
</evidence>
<dbReference type="KEGG" id="acab:QRX50_45050"/>
<organism evidence="2 3">
    <name type="scientific">Amycolatopsis carbonis</name>
    <dbReference type="NCBI Taxonomy" id="715471"/>
    <lineage>
        <taxon>Bacteria</taxon>
        <taxon>Bacillati</taxon>
        <taxon>Actinomycetota</taxon>
        <taxon>Actinomycetes</taxon>
        <taxon>Pseudonocardiales</taxon>
        <taxon>Pseudonocardiaceae</taxon>
        <taxon>Amycolatopsis</taxon>
    </lineage>
</organism>
<dbReference type="InterPro" id="IPR017520">
    <property type="entry name" value="CHP03086"/>
</dbReference>
<accession>A0A9Y2MU34</accession>
<dbReference type="EMBL" id="CP127294">
    <property type="protein sequence ID" value="WIX78446.1"/>
    <property type="molecule type" value="Genomic_DNA"/>
</dbReference>
<dbReference type="Gene3D" id="1.20.120.450">
    <property type="entry name" value="dinb family like domain"/>
    <property type="match status" value="1"/>
</dbReference>
<feature type="domain" description="Mycothiol-dependent maleylpyruvate isomerase metal-binding" evidence="1">
    <location>
        <begin position="14"/>
        <end position="126"/>
    </location>
</feature>
<dbReference type="Pfam" id="PF11716">
    <property type="entry name" value="MDMPI_N"/>
    <property type="match status" value="1"/>
</dbReference>
<dbReference type="InterPro" id="IPR034660">
    <property type="entry name" value="DinB/YfiT-like"/>
</dbReference>
<dbReference type="AlphaFoldDB" id="A0A9Y2MU34"/>